<evidence type="ECO:0000259" key="3">
    <source>
        <dbReference type="SMART" id="SM00849"/>
    </source>
</evidence>
<dbReference type="GO" id="GO:0017001">
    <property type="term" value="P:antibiotic catabolic process"/>
    <property type="evidence" value="ECO:0007669"/>
    <property type="project" value="UniProtKB-ARBA"/>
</dbReference>
<feature type="chain" id="PRO_5037502773" evidence="2">
    <location>
        <begin position="18"/>
        <end position="322"/>
    </location>
</feature>
<dbReference type="AlphaFoldDB" id="A0A923M770"/>
<dbReference type="Gene3D" id="3.60.15.10">
    <property type="entry name" value="Ribonuclease Z/Hydroxyacylglutathione hydrolase-like"/>
    <property type="match status" value="1"/>
</dbReference>
<comment type="similarity">
    <text evidence="1">Belongs to the metallo-beta-lactamase superfamily. Class-B beta-lactamase family.</text>
</comment>
<evidence type="ECO:0000256" key="2">
    <source>
        <dbReference type="SAM" id="SignalP"/>
    </source>
</evidence>
<dbReference type="InterPro" id="IPR001279">
    <property type="entry name" value="Metallo-B-lactamas"/>
</dbReference>
<dbReference type="PANTHER" id="PTHR42951:SF4">
    <property type="entry name" value="ACYL-COENZYME A THIOESTERASE MBLAC2"/>
    <property type="match status" value="1"/>
</dbReference>
<reference evidence="4" key="1">
    <citation type="submission" date="2020-08" db="EMBL/GenBank/DDBJ databases">
        <title>Ramlibacter sp. GTP1 16S ribosomal RNA gene genome sequencing and assembly.</title>
        <authorList>
            <person name="Kang M."/>
        </authorList>
    </citation>
    <scope>NUCLEOTIDE SEQUENCE</scope>
    <source>
        <strain evidence="4">GTP1</strain>
    </source>
</reference>
<gene>
    <name evidence="4" type="ORF">H8R02_13650</name>
</gene>
<feature type="domain" description="Metallo-beta-lactamase" evidence="3">
    <location>
        <begin position="44"/>
        <end position="244"/>
    </location>
</feature>
<keyword evidence="5" id="KW-1185">Reference proteome</keyword>
<sequence>MKLVYSLLLAACTVAHAQTAPPATQLAPGVWLLRGTFPEGRLPDGNTLLFEGTKGFVVMDTGRHAWHSDAILAFAQGRNRPVTGIVNTHWHLDHTSGNIPIKRAHPAAKVYTSRAVERMIADVWPRGIARSEAFLANNNPPPGLAQDVRGDIDTRRDPQALRPDVAISVSGEHDVDGVKLQLRHAPDATTDGDVWVYHPASRIAAVGDLVTLPVPFLDTACVKGWRTALQQVAASPFETVVPGHGAPMTRAQFATYWGAFESFTDCAASARDKNACAADWARATAALRAPEAADDPRTLEMAGEYVDMLRVNGGNAPLCKAP</sequence>
<evidence type="ECO:0000256" key="1">
    <source>
        <dbReference type="ARBA" id="ARBA00005250"/>
    </source>
</evidence>
<dbReference type="InterPro" id="IPR050855">
    <property type="entry name" value="NDM-1-like"/>
</dbReference>
<evidence type="ECO:0000313" key="5">
    <source>
        <dbReference type="Proteomes" id="UP000596827"/>
    </source>
</evidence>
<evidence type="ECO:0000313" key="4">
    <source>
        <dbReference type="EMBL" id="MBC5765507.1"/>
    </source>
</evidence>
<dbReference type="Proteomes" id="UP000596827">
    <property type="component" value="Unassembled WGS sequence"/>
</dbReference>
<dbReference type="Pfam" id="PF00753">
    <property type="entry name" value="Lactamase_B"/>
    <property type="match status" value="1"/>
</dbReference>
<keyword evidence="2" id="KW-0732">Signal</keyword>
<dbReference type="EMBL" id="JACORU010000004">
    <property type="protein sequence ID" value="MBC5765507.1"/>
    <property type="molecule type" value="Genomic_DNA"/>
</dbReference>
<accession>A0A923M770</accession>
<name>A0A923M770_9BURK</name>
<dbReference type="SMART" id="SM00849">
    <property type="entry name" value="Lactamase_B"/>
    <property type="match status" value="1"/>
</dbReference>
<dbReference type="RefSeq" id="WP_187081972.1">
    <property type="nucleotide sequence ID" value="NZ_JACORU010000004.1"/>
</dbReference>
<comment type="caution">
    <text evidence="4">The sequence shown here is derived from an EMBL/GenBank/DDBJ whole genome shotgun (WGS) entry which is preliminary data.</text>
</comment>
<dbReference type="PANTHER" id="PTHR42951">
    <property type="entry name" value="METALLO-BETA-LACTAMASE DOMAIN-CONTAINING"/>
    <property type="match status" value="1"/>
</dbReference>
<dbReference type="InterPro" id="IPR036866">
    <property type="entry name" value="RibonucZ/Hydroxyglut_hydro"/>
</dbReference>
<protein>
    <submittedName>
        <fullName evidence="4">MBL fold metallo-hydrolase</fullName>
    </submittedName>
</protein>
<proteinExistence type="inferred from homology"/>
<organism evidence="4 5">
    <name type="scientific">Ramlibacter albus</name>
    <dbReference type="NCBI Taxonomy" id="2079448"/>
    <lineage>
        <taxon>Bacteria</taxon>
        <taxon>Pseudomonadati</taxon>
        <taxon>Pseudomonadota</taxon>
        <taxon>Betaproteobacteria</taxon>
        <taxon>Burkholderiales</taxon>
        <taxon>Comamonadaceae</taxon>
        <taxon>Ramlibacter</taxon>
    </lineage>
</organism>
<feature type="signal peptide" evidence="2">
    <location>
        <begin position="1"/>
        <end position="17"/>
    </location>
</feature>
<dbReference type="SUPFAM" id="SSF56281">
    <property type="entry name" value="Metallo-hydrolase/oxidoreductase"/>
    <property type="match status" value="1"/>
</dbReference>